<dbReference type="AlphaFoldDB" id="A0A8K0DHW9"/>
<evidence type="ECO:0000313" key="1">
    <source>
        <dbReference type="EMBL" id="KAF2903872.1"/>
    </source>
</evidence>
<dbReference type="Proteomes" id="UP000801492">
    <property type="component" value="Unassembled WGS sequence"/>
</dbReference>
<dbReference type="EMBL" id="VTPC01000914">
    <property type="protein sequence ID" value="KAF2903872.1"/>
    <property type="molecule type" value="Genomic_DNA"/>
</dbReference>
<gene>
    <name evidence="1" type="ORF">ILUMI_02304</name>
</gene>
<sequence length="131" mass="14569">MNIVREKASTTNNNPQQLIGEATGEISESVQAISKTTNLAPCAPTSLSELVIDSPYSKTSSGEDFLLFNSEAGDSNHLNITQFIAERGARLGRKKYRITSDEILRIVERYGKNDLDLYLRGLAHHFDIQKN</sequence>
<comment type="caution">
    <text evidence="1">The sequence shown here is derived from an EMBL/GenBank/DDBJ whole genome shotgun (WGS) entry which is preliminary data.</text>
</comment>
<proteinExistence type="predicted"/>
<keyword evidence="2" id="KW-1185">Reference proteome</keyword>
<evidence type="ECO:0000313" key="2">
    <source>
        <dbReference type="Proteomes" id="UP000801492"/>
    </source>
</evidence>
<reference evidence="1" key="1">
    <citation type="submission" date="2019-08" db="EMBL/GenBank/DDBJ databases">
        <title>The genome of the North American firefly Photinus pyralis.</title>
        <authorList>
            <consortium name="Photinus pyralis genome working group"/>
            <person name="Fallon T.R."/>
            <person name="Sander Lower S.E."/>
            <person name="Weng J.-K."/>
        </authorList>
    </citation>
    <scope>NUCLEOTIDE SEQUENCE</scope>
    <source>
        <strain evidence="1">TRF0915ILg1</strain>
        <tissue evidence="1">Whole body</tissue>
    </source>
</reference>
<name>A0A8K0DHW9_IGNLU</name>
<accession>A0A8K0DHW9</accession>
<organism evidence="1 2">
    <name type="scientific">Ignelater luminosus</name>
    <name type="common">Cucubano</name>
    <name type="synonym">Pyrophorus luminosus</name>
    <dbReference type="NCBI Taxonomy" id="2038154"/>
    <lineage>
        <taxon>Eukaryota</taxon>
        <taxon>Metazoa</taxon>
        <taxon>Ecdysozoa</taxon>
        <taxon>Arthropoda</taxon>
        <taxon>Hexapoda</taxon>
        <taxon>Insecta</taxon>
        <taxon>Pterygota</taxon>
        <taxon>Neoptera</taxon>
        <taxon>Endopterygota</taxon>
        <taxon>Coleoptera</taxon>
        <taxon>Polyphaga</taxon>
        <taxon>Elateriformia</taxon>
        <taxon>Elateroidea</taxon>
        <taxon>Elateridae</taxon>
        <taxon>Agrypninae</taxon>
        <taxon>Pyrophorini</taxon>
        <taxon>Ignelater</taxon>
    </lineage>
</organism>
<protein>
    <submittedName>
        <fullName evidence="1">Uncharacterized protein</fullName>
    </submittedName>
</protein>